<gene>
    <name evidence="2" type="ORF">ACFQVC_41560</name>
</gene>
<organism evidence="2 3">
    <name type="scientific">Streptomyces monticola</name>
    <dbReference type="NCBI Taxonomy" id="2666263"/>
    <lineage>
        <taxon>Bacteria</taxon>
        <taxon>Bacillati</taxon>
        <taxon>Actinomycetota</taxon>
        <taxon>Actinomycetes</taxon>
        <taxon>Kitasatosporales</taxon>
        <taxon>Streptomycetaceae</taxon>
        <taxon>Streptomyces</taxon>
    </lineage>
</organism>
<reference evidence="3" key="1">
    <citation type="journal article" date="2019" name="Int. J. Syst. Evol. Microbiol.">
        <title>The Global Catalogue of Microorganisms (GCM) 10K type strain sequencing project: providing services to taxonomists for standard genome sequencing and annotation.</title>
        <authorList>
            <consortium name="The Broad Institute Genomics Platform"/>
            <consortium name="The Broad Institute Genome Sequencing Center for Infectious Disease"/>
            <person name="Wu L."/>
            <person name="Ma J."/>
        </authorList>
    </citation>
    <scope>NUCLEOTIDE SEQUENCE [LARGE SCALE GENOMIC DNA]</scope>
    <source>
        <strain evidence="3">SYNS20</strain>
    </source>
</reference>
<evidence type="ECO:0000313" key="2">
    <source>
        <dbReference type="EMBL" id="MFC7310688.1"/>
    </source>
</evidence>
<sequence length="412" mass="44258">MAPNATGERQRTQGAAAARAALGAALDECRPLLTSTGGALRVFPVEELKRPYTSECQGEFGPESVARCNKALKETGSRYDLPVPEFVWPAPEQPSSLEVALSNFLALEPGLWQALGAAPDPGEPTADLPERPAPPERRTVHAPGLPPFTAYSQGTPGAEAVLIVPPCGVPAALFRPWQEALGAGRRVLTYENPHLFDGWDQLPDPSGDFEQEVALAGAVLREYGSTRVHLVGVCGGAPIALALAVTEEHAPDIASLTVCHPDLNFGAGVQRSSFQKQFQGFLSEAAAGHGRARDILELFLDPNMLYGVPARLAPYILYPYGDARLFHRYARLNHSLMAYDASAAAARIGQRLKIITSRTDRMTHPAAAHHLHDTVRGSVLSERDSGSHHDILLPTAELFDEIEEFIAAGGRP</sequence>
<comment type="caution">
    <text evidence="2">The sequence shown here is derived from an EMBL/GenBank/DDBJ whole genome shotgun (WGS) entry which is preliminary data.</text>
</comment>
<evidence type="ECO:0000256" key="1">
    <source>
        <dbReference type="SAM" id="MobiDB-lite"/>
    </source>
</evidence>
<dbReference type="SUPFAM" id="SSF53474">
    <property type="entry name" value="alpha/beta-Hydrolases"/>
    <property type="match status" value="1"/>
</dbReference>
<dbReference type="InterPro" id="IPR029058">
    <property type="entry name" value="AB_hydrolase_fold"/>
</dbReference>
<dbReference type="RefSeq" id="WP_381841683.1">
    <property type="nucleotide sequence ID" value="NZ_JBHTCF010000040.1"/>
</dbReference>
<dbReference type="EMBL" id="JBHTCF010000040">
    <property type="protein sequence ID" value="MFC7310688.1"/>
    <property type="molecule type" value="Genomic_DNA"/>
</dbReference>
<name>A0ABW2JYU1_9ACTN</name>
<proteinExistence type="predicted"/>
<keyword evidence="3" id="KW-1185">Reference proteome</keyword>
<feature type="compositionally biased region" description="Basic and acidic residues" evidence="1">
    <location>
        <begin position="128"/>
        <end position="139"/>
    </location>
</feature>
<accession>A0ABW2JYU1</accession>
<dbReference type="Proteomes" id="UP001596523">
    <property type="component" value="Unassembled WGS sequence"/>
</dbReference>
<evidence type="ECO:0000313" key="3">
    <source>
        <dbReference type="Proteomes" id="UP001596523"/>
    </source>
</evidence>
<dbReference type="Gene3D" id="3.40.50.1820">
    <property type="entry name" value="alpha/beta hydrolase"/>
    <property type="match status" value="1"/>
</dbReference>
<evidence type="ECO:0008006" key="4">
    <source>
        <dbReference type="Google" id="ProtNLM"/>
    </source>
</evidence>
<protein>
    <recommendedName>
        <fullName evidence="4">Alpha/beta hydrolase</fullName>
    </recommendedName>
</protein>
<feature type="region of interest" description="Disordered" evidence="1">
    <location>
        <begin position="116"/>
        <end position="145"/>
    </location>
</feature>